<dbReference type="Proteomes" id="UP000253204">
    <property type="component" value="Unassembled WGS sequence"/>
</dbReference>
<organism evidence="1 2">
    <name type="scientific">Vreelandella rituensis</name>
    <dbReference type="NCBI Taxonomy" id="2282306"/>
    <lineage>
        <taxon>Bacteria</taxon>
        <taxon>Pseudomonadati</taxon>
        <taxon>Pseudomonadota</taxon>
        <taxon>Gammaproteobacteria</taxon>
        <taxon>Oceanospirillales</taxon>
        <taxon>Halomonadaceae</taxon>
        <taxon>Vreelandella</taxon>
    </lineage>
</organism>
<keyword evidence="2" id="KW-1185">Reference proteome</keyword>
<evidence type="ECO:0000313" key="2">
    <source>
        <dbReference type="Proteomes" id="UP000253204"/>
    </source>
</evidence>
<gene>
    <name evidence="1" type="ORF">DU506_17130</name>
</gene>
<dbReference type="InterPro" id="IPR010633">
    <property type="entry name" value="Phage_lambda_GpZ"/>
</dbReference>
<dbReference type="AlphaFoldDB" id="A0A368TQW0"/>
<protein>
    <submittedName>
        <fullName evidence="1">Uncharacterized protein</fullName>
    </submittedName>
</protein>
<accession>A0A368TQW0</accession>
<proteinExistence type="predicted"/>
<dbReference type="Pfam" id="PF06763">
    <property type="entry name" value="Minor_tail_Z"/>
    <property type="match status" value="1"/>
</dbReference>
<sequence>MTKARDYTLKIDASQVVKLGERLAQASGEEIGRASVTALNEVVDRTYDLARDRMIAGINLSDDYLRRRMTLQRATPGKPVASITASGARNATTVLGRYDAKPVIVANNKGRPGKGNKALGIPSGQKQVGVTVEVTRGQTSDGFVPRGFLLPLNRGTESGGNGFGVFARSRDGKLRHRYGPSVYQLFAYQVERIVNDVTDDLEDTLAAQVDLALQKAIEP</sequence>
<dbReference type="EMBL" id="QPIJ01000054">
    <property type="protein sequence ID" value="RCV87129.1"/>
    <property type="molecule type" value="Genomic_DNA"/>
</dbReference>
<dbReference type="RefSeq" id="WP_114488105.1">
    <property type="nucleotide sequence ID" value="NZ_QPIJ01000054.1"/>
</dbReference>
<comment type="caution">
    <text evidence="1">The sequence shown here is derived from an EMBL/GenBank/DDBJ whole genome shotgun (WGS) entry which is preliminary data.</text>
</comment>
<reference evidence="1 2" key="1">
    <citation type="submission" date="2018-07" db="EMBL/GenBank/DDBJ databases">
        <title>Halomonas rutogse sp. nov., isolated from Lake TangqianCo on Tibetan Plateau.</title>
        <authorList>
            <person name="Lu H."/>
            <person name="Xing P."/>
            <person name="Wu Q."/>
        </authorList>
    </citation>
    <scope>NUCLEOTIDE SEQUENCE [LARGE SCALE GENOMIC DNA]</scope>
    <source>
        <strain evidence="1 2">TQ8S</strain>
    </source>
</reference>
<name>A0A368TQW0_9GAMM</name>
<evidence type="ECO:0000313" key="1">
    <source>
        <dbReference type="EMBL" id="RCV87129.1"/>
    </source>
</evidence>